<evidence type="ECO:0000313" key="1">
    <source>
        <dbReference type="EMBL" id="KAJ1087529.1"/>
    </source>
</evidence>
<dbReference type="Proteomes" id="UP001066276">
    <property type="component" value="Chromosome 11"/>
</dbReference>
<reference evidence="1" key="1">
    <citation type="journal article" date="2022" name="bioRxiv">
        <title>Sequencing and chromosome-scale assembly of the giantPleurodeles waltlgenome.</title>
        <authorList>
            <person name="Brown T."/>
            <person name="Elewa A."/>
            <person name="Iarovenko S."/>
            <person name="Subramanian E."/>
            <person name="Araus A.J."/>
            <person name="Petzold A."/>
            <person name="Susuki M."/>
            <person name="Suzuki K.-i.T."/>
            <person name="Hayashi T."/>
            <person name="Toyoda A."/>
            <person name="Oliveira C."/>
            <person name="Osipova E."/>
            <person name="Leigh N.D."/>
            <person name="Simon A."/>
            <person name="Yun M.H."/>
        </authorList>
    </citation>
    <scope>NUCLEOTIDE SEQUENCE</scope>
    <source>
        <strain evidence="1">20211129_DDA</strain>
        <tissue evidence="1">Liver</tissue>
    </source>
</reference>
<protein>
    <submittedName>
        <fullName evidence="1">Uncharacterized protein</fullName>
    </submittedName>
</protein>
<proteinExistence type="predicted"/>
<gene>
    <name evidence="1" type="ORF">NDU88_000696</name>
</gene>
<accession>A0AAV7LAZ4</accession>
<dbReference type="EMBL" id="JANPWB010000015">
    <property type="protein sequence ID" value="KAJ1087529.1"/>
    <property type="molecule type" value="Genomic_DNA"/>
</dbReference>
<evidence type="ECO:0000313" key="2">
    <source>
        <dbReference type="Proteomes" id="UP001066276"/>
    </source>
</evidence>
<dbReference type="AlphaFoldDB" id="A0AAV7LAZ4"/>
<sequence length="72" mass="7340">MLCQTNRPTYSPCHPGDSTAGKSACAVPARAASSLVPAEVPFPLHEANLPDLCAARRVPEVALTPAGSGLLS</sequence>
<name>A0AAV7LAZ4_PLEWA</name>
<comment type="caution">
    <text evidence="1">The sequence shown here is derived from an EMBL/GenBank/DDBJ whole genome shotgun (WGS) entry which is preliminary data.</text>
</comment>
<organism evidence="1 2">
    <name type="scientific">Pleurodeles waltl</name>
    <name type="common">Iberian ribbed newt</name>
    <dbReference type="NCBI Taxonomy" id="8319"/>
    <lineage>
        <taxon>Eukaryota</taxon>
        <taxon>Metazoa</taxon>
        <taxon>Chordata</taxon>
        <taxon>Craniata</taxon>
        <taxon>Vertebrata</taxon>
        <taxon>Euteleostomi</taxon>
        <taxon>Amphibia</taxon>
        <taxon>Batrachia</taxon>
        <taxon>Caudata</taxon>
        <taxon>Salamandroidea</taxon>
        <taxon>Salamandridae</taxon>
        <taxon>Pleurodelinae</taxon>
        <taxon>Pleurodeles</taxon>
    </lineage>
</organism>
<keyword evidence="2" id="KW-1185">Reference proteome</keyword>